<reference evidence="2 3" key="1">
    <citation type="journal article" date="2024" name="Genome Biol. Evol.">
        <title>Chromosome-level genome assembly of the viviparous eelpout Zoarces viviparus.</title>
        <authorList>
            <person name="Fuhrmann N."/>
            <person name="Brasseur M.V."/>
            <person name="Bakowski C.E."/>
            <person name="Podsiadlowski L."/>
            <person name="Prost S."/>
            <person name="Krehenwinkel H."/>
            <person name="Mayer C."/>
        </authorList>
    </citation>
    <scope>NUCLEOTIDE SEQUENCE [LARGE SCALE GENOMIC DNA]</scope>
    <source>
        <strain evidence="2">NO-MEL_2022_Ind0_liver</strain>
    </source>
</reference>
<proteinExistence type="predicted"/>
<name>A0AAW1FKF6_ZOAVI</name>
<feature type="region of interest" description="Disordered" evidence="1">
    <location>
        <begin position="42"/>
        <end position="68"/>
    </location>
</feature>
<dbReference type="EMBL" id="JBCEZU010000056">
    <property type="protein sequence ID" value="KAK9535198.1"/>
    <property type="molecule type" value="Genomic_DNA"/>
</dbReference>
<evidence type="ECO:0000256" key="1">
    <source>
        <dbReference type="SAM" id="MobiDB-lite"/>
    </source>
</evidence>
<protein>
    <submittedName>
        <fullName evidence="2">Uncharacterized protein</fullName>
    </submittedName>
</protein>
<organism evidence="2 3">
    <name type="scientific">Zoarces viviparus</name>
    <name type="common">Viviparous eelpout</name>
    <name type="synonym">Blennius viviparus</name>
    <dbReference type="NCBI Taxonomy" id="48416"/>
    <lineage>
        <taxon>Eukaryota</taxon>
        <taxon>Metazoa</taxon>
        <taxon>Chordata</taxon>
        <taxon>Craniata</taxon>
        <taxon>Vertebrata</taxon>
        <taxon>Euteleostomi</taxon>
        <taxon>Actinopterygii</taxon>
        <taxon>Neopterygii</taxon>
        <taxon>Teleostei</taxon>
        <taxon>Neoteleostei</taxon>
        <taxon>Acanthomorphata</taxon>
        <taxon>Eupercaria</taxon>
        <taxon>Perciformes</taxon>
        <taxon>Cottioidei</taxon>
        <taxon>Zoarcales</taxon>
        <taxon>Zoarcidae</taxon>
        <taxon>Zoarcinae</taxon>
        <taxon>Zoarces</taxon>
    </lineage>
</organism>
<comment type="caution">
    <text evidence="2">The sequence shown here is derived from an EMBL/GenBank/DDBJ whole genome shotgun (WGS) entry which is preliminary data.</text>
</comment>
<dbReference type="Proteomes" id="UP001488805">
    <property type="component" value="Unassembled WGS sequence"/>
</dbReference>
<gene>
    <name evidence="2" type="ORF">VZT92_007593</name>
</gene>
<dbReference type="AlphaFoldDB" id="A0AAW1FKF6"/>
<evidence type="ECO:0000313" key="3">
    <source>
        <dbReference type="Proteomes" id="UP001488805"/>
    </source>
</evidence>
<sequence length="68" mass="7256">MLEGLELSSGSDILKPWVVVKSRADSSVKAVLVQRPMSPEGRVALGPLHSLRTGNNTADSHAEESNVM</sequence>
<accession>A0AAW1FKF6</accession>
<keyword evidence="3" id="KW-1185">Reference proteome</keyword>
<evidence type="ECO:0000313" key="2">
    <source>
        <dbReference type="EMBL" id="KAK9535198.1"/>
    </source>
</evidence>